<protein>
    <submittedName>
        <fullName evidence="1">Uncharacterized protein</fullName>
    </submittedName>
</protein>
<comment type="caution">
    <text evidence="1">The sequence shown here is derived from an EMBL/GenBank/DDBJ whole genome shotgun (WGS) entry which is preliminary data.</text>
</comment>
<dbReference type="AlphaFoldDB" id="A0AAD7JVE4"/>
<reference evidence="1" key="1">
    <citation type="submission" date="2023-03" db="EMBL/GenBank/DDBJ databases">
        <title>Massive genome expansion in bonnet fungi (Mycena s.s.) driven by repeated elements and novel gene families across ecological guilds.</title>
        <authorList>
            <consortium name="Lawrence Berkeley National Laboratory"/>
            <person name="Harder C.B."/>
            <person name="Miyauchi S."/>
            <person name="Viragh M."/>
            <person name="Kuo A."/>
            <person name="Thoen E."/>
            <person name="Andreopoulos B."/>
            <person name="Lu D."/>
            <person name="Skrede I."/>
            <person name="Drula E."/>
            <person name="Henrissat B."/>
            <person name="Morin E."/>
            <person name="Kohler A."/>
            <person name="Barry K."/>
            <person name="LaButti K."/>
            <person name="Morin E."/>
            <person name="Salamov A."/>
            <person name="Lipzen A."/>
            <person name="Mereny Z."/>
            <person name="Hegedus B."/>
            <person name="Baldrian P."/>
            <person name="Stursova M."/>
            <person name="Weitz H."/>
            <person name="Taylor A."/>
            <person name="Grigoriev I.V."/>
            <person name="Nagy L.G."/>
            <person name="Martin F."/>
            <person name="Kauserud H."/>
        </authorList>
    </citation>
    <scope>NUCLEOTIDE SEQUENCE</scope>
    <source>
        <strain evidence="1">CBHHK188m</strain>
    </source>
</reference>
<dbReference type="EMBL" id="JARJLG010000022">
    <property type="protein sequence ID" value="KAJ7771110.1"/>
    <property type="molecule type" value="Genomic_DNA"/>
</dbReference>
<accession>A0AAD7JVE4</accession>
<sequence>MLALFSAAGAKEELTRKDNIASDPGGGYCPAFHLRPEQAGMLGFRSSPTPIIARIELSSPAYELSLPTDLFPSLFGLCATSHLCVVTRTFFDLPFSRQGRTVPPFLGVNATGAMVFTTLQYRIQAVDGLRERRTVGIPTLGKLLVASFVSELSRLTLDSRFLVVVGPIPIIPLMDERATRDVFSSSTPQASVILTLVRSDPNTDGIGPKNGQMYQPYADEMAGKAPRSHQRENHYKLCKMAENIPSARQYPIRYADDMGLKGADLHPKCGRNWHKNRLNLFFMDLPVELKAEIFEMAATFHPKSIPNLLLPLATTFSTAPAQVVNRIERIQYTTFTSVNDPSATPFRVLRNAVQSKSKPPSFFRDRVRNLFLQDDILVAEPGLDEEGLKAILSTCGGIQCLALPRDLVTPSILPYLEAMKLRRLTVNLRSLFSGVPSDLAHPTFTYVSHLDIFDSIRRLHVLPHFSWSTLTLLPGLTHLVLSDLGPDTLSITVATEVLACCKRLEVLVGVAIHDFRDRLSINDPRFVHMSLSDDDYARDWVAATRGELDLWARAELFIAKKRRGEIKPGPYSRFPLR</sequence>
<dbReference type="Proteomes" id="UP001215280">
    <property type="component" value="Unassembled WGS sequence"/>
</dbReference>
<organism evidence="1 2">
    <name type="scientific">Mycena maculata</name>
    <dbReference type="NCBI Taxonomy" id="230809"/>
    <lineage>
        <taxon>Eukaryota</taxon>
        <taxon>Fungi</taxon>
        <taxon>Dikarya</taxon>
        <taxon>Basidiomycota</taxon>
        <taxon>Agaricomycotina</taxon>
        <taxon>Agaricomycetes</taxon>
        <taxon>Agaricomycetidae</taxon>
        <taxon>Agaricales</taxon>
        <taxon>Marasmiineae</taxon>
        <taxon>Mycenaceae</taxon>
        <taxon>Mycena</taxon>
    </lineage>
</organism>
<evidence type="ECO:0000313" key="2">
    <source>
        <dbReference type="Proteomes" id="UP001215280"/>
    </source>
</evidence>
<name>A0AAD7JVE4_9AGAR</name>
<proteinExistence type="predicted"/>
<keyword evidence="2" id="KW-1185">Reference proteome</keyword>
<evidence type="ECO:0000313" key="1">
    <source>
        <dbReference type="EMBL" id="KAJ7771110.1"/>
    </source>
</evidence>
<gene>
    <name evidence="1" type="ORF">DFH07DRAFT_768492</name>
</gene>